<feature type="transmembrane region" description="Helical" evidence="2">
    <location>
        <begin position="40"/>
        <end position="59"/>
    </location>
</feature>
<dbReference type="GO" id="GO:0004175">
    <property type="term" value="F:endopeptidase activity"/>
    <property type="evidence" value="ECO:0007669"/>
    <property type="project" value="UniProtKB-ARBA"/>
</dbReference>
<dbReference type="RefSeq" id="WP_057866279.1">
    <property type="nucleotide sequence ID" value="NZ_AZEY01000108.1"/>
</dbReference>
<dbReference type="AlphaFoldDB" id="A0A0R1RZW9"/>
<feature type="transmembrane region" description="Helical" evidence="2">
    <location>
        <begin position="99"/>
        <end position="119"/>
    </location>
</feature>
<gene>
    <name evidence="4" type="ORF">FC85_GL002003</name>
</gene>
<dbReference type="Pfam" id="PF02517">
    <property type="entry name" value="Rce1-like"/>
    <property type="match status" value="1"/>
</dbReference>
<dbReference type="InterPro" id="IPR003675">
    <property type="entry name" value="Rce1/LyrA-like_dom"/>
</dbReference>
<evidence type="ECO:0000313" key="5">
    <source>
        <dbReference type="Proteomes" id="UP000052013"/>
    </source>
</evidence>
<accession>A0A0R1RZW9</accession>
<protein>
    <recommendedName>
        <fullName evidence="3">CAAX prenyl protease 2/Lysostaphin resistance protein A-like domain-containing protein</fullName>
    </recommendedName>
</protein>
<proteinExistence type="inferred from homology"/>
<dbReference type="GO" id="GO:0080120">
    <property type="term" value="P:CAAX-box protein maturation"/>
    <property type="evidence" value="ECO:0007669"/>
    <property type="project" value="UniProtKB-ARBA"/>
</dbReference>
<evidence type="ECO:0000256" key="2">
    <source>
        <dbReference type="SAM" id="Phobius"/>
    </source>
</evidence>
<name>A0A0R1RZW9_9LACO</name>
<dbReference type="Proteomes" id="UP000052013">
    <property type="component" value="Unassembled WGS sequence"/>
</dbReference>
<dbReference type="EMBL" id="AZEY01000108">
    <property type="protein sequence ID" value="KRL62493.1"/>
    <property type="molecule type" value="Genomic_DNA"/>
</dbReference>
<evidence type="ECO:0000256" key="1">
    <source>
        <dbReference type="ARBA" id="ARBA00009067"/>
    </source>
</evidence>
<keyword evidence="2" id="KW-0472">Membrane</keyword>
<organism evidence="4 5">
    <name type="scientific">Lentilactobacillus diolivorans DSM 14421</name>
    <dbReference type="NCBI Taxonomy" id="1423739"/>
    <lineage>
        <taxon>Bacteria</taxon>
        <taxon>Bacillati</taxon>
        <taxon>Bacillota</taxon>
        <taxon>Bacilli</taxon>
        <taxon>Lactobacillales</taxon>
        <taxon>Lactobacillaceae</taxon>
        <taxon>Lentilactobacillus</taxon>
    </lineage>
</organism>
<feature type="transmembrane region" description="Helical" evidence="2">
    <location>
        <begin position="221"/>
        <end position="242"/>
    </location>
</feature>
<evidence type="ECO:0000313" key="4">
    <source>
        <dbReference type="EMBL" id="KRL62493.1"/>
    </source>
</evidence>
<keyword evidence="2" id="KW-1133">Transmembrane helix</keyword>
<feature type="transmembrane region" description="Helical" evidence="2">
    <location>
        <begin position="71"/>
        <end position="93"/>
    </location>
</feature>
<comment type="similarity">
    <text evidence="1">Belongs to the UPF0177 family.</text>
</comment>
<feature type="domain" description="CAAX prenyl protease 2/Lysostaphin resistance protein A-like" evidence="3">
    <location>
        <begin position="105"/>
        <end position="208"/>
    </location>
</feature>
<dbReference type="PATRIC" id="fig|1423739.3.peg.2088"/>
<feature type="transmembrane region" description="Helical" evidence="2">
    <location>
        <begin position="172"/>
        <end position="189"/>
    </location>
</feature>
<keyword evidence="2" id="KW-0812">Transmembrane</keyword>
<feature type="transmembrane region" description="Helical" evidence="2">
    <location>
        <begin position="140"/>
        <end position="160"/>
    </location>
</feature>
<evidence type="ECO:0000259" key="3">
    <source>
        <dbReference type="Pfam" id="PF02517"/>
    </source>
</evidence>
<reference evidence="4 5" key="1">
    <citation type="journal article" date="2015" name="Genome Announc.">
        <title>Expanding the biotechnology potential of lactobacilli through comparative genomics of 213 strains and associated genera.</title>
        <authorList>
            <person name="Sun Z."/>
            <person name="Harris H.M."/>
            <person name="McCann A."/>
            <person name="Guo C."/>
            <person name="Argimon S."/>
            <person name="Zhang W."/>
            <person name="Yang X."/>
            <person name="Jeffery I.B."/>
            <person name="Cooney J.C."/>
            <person name="Kagawa T.F."/>
            <person name="Liu W."/>
            <person name="Song Y."/>
            <person name="Salvetti E."/>
            <person name="Wrobel A."/>
            <person name="Rasinkangas P."/>
            <person name="Parkhill J."/>
            <person name="Rea M.C."/>
            <person name="O'Sullivan O."/>
            <person name="Ritari J."/>
            <person name="Douillard F.P."/>
            <person name="Paul Ross R."/>
            <person name="Yang R."/>
            <person name="Briner A.E."/>
            <person name="Felis G.E."/>
            <person name="de Vos W.M."/>
            <person name="Barrangou R."/>
            <person name="Klaenhammer T.R."/>
            <person name="Caufield P.W."/>
            <person name="Cui Y."/>
            <person name="Zhang H."/>
            <person name="O'Toole P.W."/>
        </authorList>
    </citation>
    <scope>NUCLEOTIDE SEQUENCE [LARGE SCALE GENOMIC DNA]</scope>
    <source>
        <strain evidence="4 5">DSM 14421</strain>
    </source>
</reference>
<comment type="caution">
    <text evidence="4">The sequence shown here is derived from an EMBL/GenBank/DDBJ whole genome shotgun (WGS) entry which is preliminary data.</text>
</comment>
<sequence>MGRSRINKGFKQLFVAFLSFSIFWISAALRAGNVMLTIQLAIIHCVMVIIFLVMYYLIFKTTKLKIRQKIELRWAVTLSALLILFIFVAFNGIYTHIHIVINSANFLVILLIAVSSALLEEFLFRGMFFQAILNILSKSNLPLTYSGIISSLLFGFWHLSNFFWGGQPLEGTLQQVIFAIAMGLILVAVRIISKDIWLSVLIHSWIDLVPSGPIMSKVAPWGSALLIYGIIITFLIFIIFIYEQGLFFKKKLLVSNKGSMEHPNEK</sequence>